<feature type="signal peptide" evidence="2">
    <location>
        <begin position="1"/>
        <end position="25"/>
    </location>
</feature>
<dbReference type="InterPro" id="IPR013320">
    <property type="entry name" value="ConA-like_dom_sf"/>
</dbReference>
<evidence type="ECO:0000256" key="1">
    <source>
        <dbReference type="SAM" id="MobiDB-lite"/>
    </source>
</evidence>
<comment type="caution">
    <text evidence="3">The sequence shown here is derived from an EMBL/GenBank/DDBJ whole genome shotgun (WGS) entry which is preliminary data.</text>
</comment>
<feature type="region of interest" description="Disordered" evidence="1">
    <location>
        <begin position="271"/>
        <end position="369"/>
    </location>
</feature>
<dbReference type="Pfam" id="PF01391">
    <property type="entry name" value="Collagen"/>
    <property type="match status" value="1"/>
</dbReference>
<proteinExistence type="predicted"/>
<dbReference type="PANTHER" id="PTHR24637">
    <property type="entry name" value="COLLAGEN"/>
    <property type="match status" value="1"/>
</dbReference>
<dbReference type="RefSeq" id="WP_215820524.1">
    <property type="nucleotide sequence ID" value="NZ_JAGSOY010000034.1"/>
</dbReference>
<evidence type="ECO:0008006" key="5">
    <source>
        <dbReference type="Google" id="ProtNLM"/>
    </source>
</evidence>
<dbReference type="SUPFAM" id="SSF49899">
    <property type="entry name" value="Concanavalin A-like lectins/glucanases"/>
    <property type="match status" value="1"/>
</dbReference>
<evidence type="ECO:0000313" key="3">
    <source>
        <dbReference type="EMBL" id="MBU2712297.1"/>
    </source>
</evidence>
<dbReference type="EMBL" id="JAGSOY010000034">
    <property type="protein sequence ID" value="MBU2712297.1"/>
    <property type="molecule type" value="Genomic_DNA"/>
</dbReference>
<keyword evidence="2" id="KW-0732">Signal</keyword>
<protein>
    <recommendedName>
        <fullName evidence="5">LamG domain-containing protein</fullName>
    </recommendedName>
</protein>
<dbReference type="Gene3D" id="2.60.120.200">
    <property type="match status" value="1"/>
</dbReference>
<dbReference type="Pfam" id="PF13385">
    <property type="entry name" value="Laminin_G_3"/>
    <property type="match status" value="1"/>
</dbReference>
<feature type="chain" id="PRO_5047291163" description="LamG domain-containing protein" evidence="2">
    <location>
        <begin position="26"/>
        <end position="431"/>
    </location>
</feature>
<dbReference type="Proteomes" id="UP000690515">
    <property type="component" value="Unassembled WGS sequence"/>
</dbReference>
<accession>A0ABS5ZE09</accession>
<reference evidence="3 4" key="1">
    <citation type="submission" date="2021-04" db="EMBL/GenBank/DDBJ databases">
        <authorList>
            <person name="Pira H."/>
            <person name="Risdian C."/>
            <person name="Wink J."/>
        </authorList>
    </citation>
    <scope>NUCLEOTIDE SEQUENCE [LARGE SCALE GENOMIC DNA]</scope>
    <source>
        <strain evidence="3 4">WH53</strain>
    </source>
</reference>
<name>A0ABS5ZE09_9GAMM</name>
<organism evidence="3 4">
    <name type="scientific">Zooshikella harenae</name>
    <dbReference type="NCBI Taxonomy" id="2827238"/>
    <lineage>
        <taxon>Bacteria</taxon>
        <taxon>Pseudomonadati</taxon>
        <taxon>Pseudomonadota</taxon>
        <taxon>Gammaproteobacteria</taxon>
        <taxon>Oceanospirillales</taxon>
        <taxon>Zooshikellaceae</taxon>
        <taxon>Zooshikella</taxon>
    </lineage>
</organism>
<evidence type="ECO:0000256" key="2">
    <source>
        <dbReference type="SAM" id="SignalP"/>
    </source>
</evidence>
<gene>
    <name evidence="3" type="ORF">KCG35_14620</name>
</gene>
<feature type="compositionally biased region" description="Low complexity" evidence="1">
    <location>
        <begin position="271"/>
        <end position="318"/>
    </location>
</feature>
<sequence length="431" mass="46485">MRLLRKLSKLISYSTLLCSASITSANDPFDPSNVGNWPKKQVGYWSFDYKDVRDHSEFNHSSILNGDISFAEGIQGYAAQFNDSSSSMEFNVGDNWTLEEPFAFAAWIYIPEAGLSQSIFSRIASDSSGVTAFLDEELFINVVVVDNDVNSLHIKSKQKIEPGKWQHISIGYNTGVSLQSILMTVNGFENNLESIDNSLIRLPTHQSTSTFNIGYVDPSLFDSNTVMTPPENFQGKIDEVYLFQNIINPVESYCLSQLGLNCLIPIQQGPQGEKGVKGPQGPKGEQGPRGKQGQPGEPGERGPQGPQGETGPQGPQGKSGLPGLEGQPGVGKTGPKGPVGKQGLPGVRGPQGEPGPRGDAGPIADSYQDLPKGSLSGFCQINKANQTITLHYGTAASTYTYRHNNEYLNACSCASGWTRVGDVNASWCIKN</sequence>
<keyword evidence="4" id="KW-1185">Reference proteome</keyword>
<evidence type="ECO:0000313" key="4">
    <source>
        <dbReference type="Proteomes" id="UP000690515"/>
    </source>
</evidence>
<dbReference type="InterPro" id="IPR008160">
    <property type="entry name" value="Collagen"/>
</dbReference>